<dbReference type="InterPro" id="IPR036852">
    <property type="entry name" value="Peptidase_S8/S53_dom_sf"/>
</dbReference>
<organism evidence="10 11">
    <name type="scientific">Kutzneria viridogrisea</name>
    <dbReference type="NCBI Taxonomy" id="47990"/>
    <lineage>
        <taxon>Bacteria</taxon>
        <taxon>Bacillati</taxon>
        <taxon>Actinomycetota</taxon>
        <taxon>Actinomycetes</taxon>
        <taxon>Pseudonocardiales</taxon>
        <taxon>Pseudonocardiaceae</taxon>
        <taxon>Kutzneria</taxon>
    </lineage>
</organism>
<feature type="signal peptide" evidence="8">
    <location>
        <begin position="1"/>
        <end position="23"/>
    </location>
</feature>
<keyword evidence="3" id="KW-0378">Hydrolase</keyword>
<comment type="similarity">
    <text evidence="1 5">Belongs to the peptidase S8 family.</text>
</comment>
<sequence>MRALLVLALAAPLVVLAAPPAHAAGCAVPKAVYTEPAPWPQKLVDPTRIWPLTRGAGQVVAIVGTGLDADNPQFGHGRVLGAIDVVGRAGGVADCDGRGTFAAGIVGAQPEDSTTFTGIAPEARLIGVRYTNGEGPGDPNQLATAITRAQQAGAGTILVAVPSTSDSPALRAAVQQVRAAGAVVVSPAAATQAGARSYPTADPGVLAVGAADSAGAAVQTESGDYVALAAPGADLVSTAAGAAGKDGHLWPVKDPTFAAAYVAGTVALLRAYRPAMTPDQITARLTLTASRPPGGGPDPKLGWGLLDAYTAVSSSLPASAPAPGGTPSAAAQPVVRPAAAPGPPARDRLLGGLALAGVVVAVLAGVVTAAVRRGRARGWRPGRLD</sequence>
<evidence type="ECO:0000256" key="6">
    <source>
        <dbReference type="SAM" id="MobiDB-lite"/>
    </source>
</evidence>
<dbReference type="SUPFAM" id="SSF52743">
    <property type="entry name" value="Subtilisin-like"/>
    <property type="match status" value="1"/>
</dbReference>
<evidence type="ECO:0000313" key="11">
    <source>
        <dbReference type="Proteomes" id="UP000517916"/>
    </source>
</evidence>
<dbReference type="Proteomes" id="UP000517916">
    <property type="component" value="Unassembled WGS sequence"/>
</dbReference>
<name>A0ABR6B8E8_9PSEU</name>
<reference evidence="10 11" key="1">
    <citation type="submission" date="2020-08" db="EMBL/GenBank/DDBJ databases">
        <title>Genomic Encyclopedia of Archaeal and Bacterial Type Strains, Phase II (KMG-II): from individual species to whole genera.</title>
        <authorList>
            <person name="Goeker M."/>
        </authorList>
    </citation>
    <scope>NUCLEOTIDE SEQUENCE [LARGE SCALE GENOMIC DNA]</scope>
    <source>
        <strain evidence="10 11">DSM 43850</strain>
    </source>
</reference>
<keyword evidence="7" id="KW-0472">Membrane</keyword>
<protein>
    <recommendedName>
        <fullName evidence="9">Peptidase S8/S53 domain-containing protein</fullName>
    </recommendedName>
</protein>
<dbReference type="PANTHER" id="PTHR43806:SF11">
    <property type="entry name" value="CEREVISIN-RELATED"/>
    <property type="match status" value="1"/>
</dbReference>
<keyword evidence="2" id="KW-0645">Protease</keyword>
<dbReference type="PROSITE" id="PS51892">
    <property type="entry name" value="SUBTILASE"/>
    <property type="match status" value="1"/>
</dbReference>
<feature type="chain" id="PRO_5045989186" description="Peptidase S8/S53 domain-containing protein" evidence="8">
    <location>
        <begin position="24"/>
        <end position="385"/>
    </location>
</feature>
<gene>
    <name evidence="10" type="ORF">BC739_000213</name>
</gene>
<dbReference type="InterPro" id="IPR000209">
    <property type="entry name" value="Peptidase_S8/S53_dom"/>
</dbReference>
<keyword evidence="8" id="KW-0732">Signal</keyword>
<dbReference type="EMBL" id="JACJID010000001">
    <property type="protein sequence ID" value="MBA8923016.1"/>
    <property type="molecule type" value="Genomic_DNA"/>
</dbReference>
<dbReference type="InterPro" id="IPR015500">
    <property type="entry name" value="Peptidase_S8_subtilisin-rel"/>
</dbReference>
<keyword evidence="7" id="KW-1133">Transmembrane helix</keyword>
<evidence type="ECO:0000256" key="8">
    <source>
        <dbReference type="SAM" id="SignalP"/>
    </source>
</evidence>
<accession>A0ABR6B8E8</accession>
<dbReference type="PANTHER" id="PTHR43806">
    <property type="entry name" value="PEPTIDASE S8"/>
    <property type="match status" value="1"/>
</dbReference>
<feature type="transmembrane region" description="Helical" evidence="7">
    <location>
        <begin position="349"/>
        <end position="371"/>
    </location>
</feature>
<evidence type="ECO:0000256" key="3">
    <source>
        <dbReference type="ARBA" id="ARBA00022801"/>
    </source>
</evidence>
<keyword evidence="4" id="KW-0720">Serine protease</keyword>
<evidence type="ECO:0000256" key="1">
    <source>
        <dbReference type="ARBA" id="ARBA00011073"/>
    </source>
</evidence>
<feature type="domain" description="Peptidase S8/S53" evidence="9">
    <location>
        <begin position="55"/>
        <end position="304"/>
    </location>
</feature>
<evidence type="ECO:0000256" key="2">
    <source>
        <dbReference type="ARBA" id="ARBA00022670"/>
    </source>
</evidence>
<proteinExistence type="inferred from homology"/>
<evidence type="ECO:0000256" key="4">
    <source>
        <dbReference type="ARBA" id="ARBA00022825"/>
    </source>
</evidence>
<keyword evidence="11" id="KW-1185">Reference proteome</keyword>
<comment type="caution">
    <text evidence="10">The sequence shown here is derived from an EMBL/GenBank/DDBJ whole genome shotgun (WGS) entry which is preliminary data.</text>
</comment>
<dbReference type="Gene3D" id="3.40.50.200">
    <property type="entry name" value="Peptidase S8/S53 domain"/>
    <property type="match status" value="1"/>
</dbReference>
<feature type="region of interest" description="Disordered" evidence="6">
    <location>
        <begin position="316"/>
        <end position="339"/>
    </location>
</feature>
<dbReference type="RefSeq" id="WP_182835983.1">
    <property type="nucleotide sequence ID" value="NZ_BAAABQ010000055.1"/>
</dbReference>
<dbReference type="InterPro" id="IPR050131">
    <property type="entry name" value="Peptidase_S8_subtilisin-like"/>
</dbReference>
<evidence type="ECO:0000256" key="5">
    <source>
        <dbReference type="PROSITE-ProRule" id="PRU01240"/>
    </source>
</evidence>
<evidence type="ECO:0000256" key="7">
    <source>
        <dbReference type="SAM" id="Phobius"/>
    </source>
</evidence>
<dbReference type="Pfam" id="PF00082">
    <property type="entry name" value="Peptidase_S8"/>
    <property type="match status" value="1"/>
</dbReference>
<evidence type="ECO:0000313" key="10">
    <source>
        <dbReference type="EMBL" id="MBA8923016.1"/>
    </source>
</evidence>
<comment type="caution">
    <text evidence="5">Lacks conserved residue(s) required for the propagation of feature annotation.</text>
</comment>
<keyword evidence="7" id="KW-0812">Transmembrane</keyword>
<evidence type="ECO:0000259" key="9">
    <source>
        <dbReference type="Pfam" id="PF00082"/>
    </source>
</evidence>
<dbReference type="PRINTS" id="PR00723">
    <property type="entry name" value="SUBTILISIN"/>
</dbReference>